<accession>A0A0L0DRR5</accession>
<feature type="region of interest" description="Disordered" evidence="2">
    <location>
        <begin position="175"/>
        <end position="203"/>
    </location>
</feature>
<keyword evidence="3" id="KW-0732">Signal</keyword>
<protein>
    <recommendedName>
        <fullName evidence="6">MYCBP-associated protein</fullName>
    </recommendedName>
</protein>
<feature type="region of interest" description="Disordered" evidence="2">
    <location>
        <begin position="103"/>
        <end position="122"/>
    </location>
</feature>
<feature type="signal peptide" evidence="3">
    <location>
        <begin position="1"/>
        <end position="16"/>
    </location>
</feature>
<keyword evidence="1" id="KW-0175">Coiled coil</keyword>
<name>A0A0L0DRR5_THETB</name>
<dbReference type="OrthoDB" id="10263316at2759"/>
<evidence type="ECO:0000256" key="2">
    <source>
        <dbReference type="SAM" id="MobiDB-lite"/>
    </source>
</evidence>
<dbReference type="PANTHER" id="PTHR48421:SF1">
    <property type="entry name" value="MYCBP-ASSOCIATED PROTEIN"/>
    <property type="match status" value="1"/>
</dbReference>
<dbReference type="RefSeq" id="XP_013753430.1">
    <property type="nucleotide sequence ID" value="XM_013897976.1"/>
</dbReference>
<dbReference type="Pfam" id="PF14646">
    <property type="entry name" value="MYCBPAP"/>
    <property type="match status" value="2"/>
</dbReference>
<feature type="region of interest" description="Disordered" evidence="2">
    <location>
        <begin position="940"/>
        <end position="1010"/>
    </location>
</feature>
<feature type="coiled-coil region" evidence="1">
    <location>
        <begin position="216"/>
        <end position="267"/>
    </location>
</feature>
<feature type="region of interest" description="Disordered" evidence="2">
    <location>
        <begin position="711"/>
        <end position="752"/>
    </location>
</feature>
<evidence type="ECO:0000313" key="5">
    <source>
        <dbReference type="Proteomes" id="UP000054408"/>
    </source>
</evidence>
<feature type="compositionally biased region" description="Gly residues" evidence="2">
    <location>
        <begin position="44"/>
        <end position="53"/>
    </location>
</feature>
<reference evidence="4 5" key="1">
    <citation type="submission" date="2010-05" db="EMBL/GenBank/DDBJ databases">
        <title>The Genome Sequence of Thecamonas trahens ATCC 50062.</title>
        <authorList>
            <consortium name="The Broad Institute Genome Sequencing Platform"/>
            <person name="Russ C."/>
            <person name="Cuomo C."/>
            <person name="Shea T."/>
            <person name="Young S.K."/>
            <person name="Zeng Q."/>
            <person name="Koehrsen M."/>
            <person name="Haas B."/>
            <person name="Borodovsky M."/>
            <person name="Guigo R."/>
            <person name="Alvarado L."/>
            <person name="Berlin A."/>
            <person name="Bochicchio J."/>
            <person name="Borenstein D."/>
            <person name="Chapman S."/>
            <person name="Chen Z."/>
            <person name="Freedman E."/>
            <person name="Gellesch M."/>
            <person name="Goldberg J."/>
            <person name="Griggs A."/>
            <person name="Gujja S."/>
            <person name="Heilman E."/>
            <person name="Heiman D."/>
            <person name="Hepburn T."/>
            <person name="Howarth C."/>
            <person name="Jen D."/>
            <person name="Larson L."/>
            <person name="Mehta T."/>
            <person name="Park D."/>
            <person name="Pearson M."/>
            <person name="Roberts A."/>
            <person name="Saif S."/>
            <person name="Shenoy N."/>
            <person name="Sisk P."/>
            <person name="Stolte C."/>
            <person name="Sykes S."/>
            <person name="Thomson T."/>
            <person name="Walk T."/>
            <person name="White J."/>
            <person name="Yandava C."/>
            <person name="Burger G."/>
            <person name="Gray M.W."/>
            <person name="Holland P.W.H."/>
            <person name="King N."/>
            <person name="Lang F.B.F."/>
            <person name="Roger A.J."/>
            <person name="Ruiz-Trillo I."/>
            <person name="Lander E."/>
            <person name="Nusbaum C."/>
        </authorList>
    </citation>
    <scope>NUCLEOTIDE SEQUENCE [LARGE SCALE GENOMIC DNA]</scope>
    <source>
        <strain evidence="4 5">ATCC 50062</strain>
    </source>
</reference>
<feature type="compositionally biased region" description="Low complexity" evidence="2">
    <location>
        <begin position="732"/>
        <end position="742"/>
    </location>
</feature>
<feature type="region of interest" description="Disordered" evidence="2">
    <location>
        <begin position="28"/>
        <end position="69"/>
    </location>
</feature>
<feature type="compositionally biased region" description="Low complexity" evidence="2">
    <location>
        <begin position="446"/>
        <end position="455"/>
    </location>
</feature>
<feature type="region of interest" description="Disordered" evidence="2">
    <location>
        <begin position="434"/>
        <end position="455"/>
    </location>
</feature>
<dbReference type="InterPro" id="IPR013783">
    <property type="entry name" value="Ig-like_fold"/>
</dbReference>
<gene>
    <name evidence="4" type="ORF">AMSG_10232</name>
</gene>
<dbReference type="STRING" id="461836.A0A0L0DRR5"/>
<dbReference type="Gene3D" id="2.60.40.10">
    <property type="entry name" value="Immunoglobulins"/>
    <property type="match status" value="1"/>
</dbReference>
<evidence type="ECO:0000313" key="4">
    <source>
        <dbReference type="EMBL" id="KNC54985.1"/>
    </source>
</evidence>
<organism evidence="4 5">
    <name type="scientific">Thecamonas trahens ATCC 50062</name>
    <dbReference type="NCBI Taxonomy" id="461836"/>
    <lineage>
        <taxon>Eukaryota</taxon>
        <taxon>Apusozoa</taxon>
        <taxon>Apusomonadida</taxon>
        <taxon>Apusomonadidae</taxon>
        <taxon>Thecamonas</taxon>
    </lineage>
</organism>
<evidence type="ECO:0008006" key="6">
    <source>
        <dbReference type="Google" id="ProtNLM"/>
    </source>
</evidence>
<dbReference type="eggNOG" id="ENOG502QT8X">
    <property type="taxonomic scope" value="Eukaryota"/>
</dbReference>
<dbReference type="Proteomes" id="UP000054408">
    <property type="component" value="Unassembled WGS sequence"/>
</dbReference>
<evidence type="ECO:0000256" key="3">
    <source>
        <dbReference type="SAM" id="SignalP"/>
    </source>
</evidence>
<feature type="chain" id="PRO_5005537818" description="MYCBP-associated protein" evidence="3">
    <location>
        <begin position="17"/>
        <end position="1083"/>
    </location>
</feature>
<sequence>MLAATVMVMLIMLVAALSYAPVPPESLPGGDHAGPPARANGRLDGAGVGGVPGSGRPPRVGGDGGGSAAALPQLPVRRVAVARRLREGETLVLGSGETAVRLKTSTAGGKRGSPGKPGTPLSSAVSAAMRAQGVDVVELLPREPATGELKPYAVLGKPNEFETMHALRHGARPRLQALPLGGGSGESEPSDSSELSARRPLPPLRSNSALGAYLAEAAARDEAKEAERQAMMLMHERIAEGRQERALARWERQRAVWRREQERLAARVGKAPNELVFTKASAFRALVEERAIIDKAIPMYETSGKSAGGSFWPEHIRIGNDITGLTATIPPVSNEPVERIRVVPLDQLDADAILNPQPGQGGASLARGNTGLVKPSQYLRQRKRQLARYIAAVQPPEPDFAALAIVGESPFASGNAPAEESGYYLAAGGVAGGGDGDDGDGDGRRSVVSRGSGMDGIDQFEYDGDLQNELPMLGQRGVGADALAAAAVFPASRAESRTSSVGSVAGPSLRVSSSSLFFETNVEVAARKTLHTFNNGTTVLHYKWELVPLPNELGVTRDSQQRFYFHDLTGSILPGAAHDFAFVFTTPNAGHFKQVWRLTTSPVTRGSPFEVTLRAMAVGFDHKREVREALEYRLEVAVIRMAASEILDEVISSILDSSATKPEVESPDEHDAGRRFFAANPGTQLAYSPTWFESLEDLAYSAYVLGLPSATDPAQAGTSSEGSVHGSGGGDSASRAASPAGGNEVEPGLSRASLSRASLSHASVSGLSEADGYDEYAGESASGYELRVHDRAKTTSFVLSRAASAAAIAASNAHFVWSGSLNELHTLVAAIPFKDACAEHAAQLNALIDAASFAPVSAPVNTNYSIVYGLLVEMLDELPVRADLLRDRNGLEPRPFVRPLPANVSAALKADSTGGSLDLADPAVVAALHSLLPSGNPLAELEARDESATLPPKRGIRGDRDASEDARLGRNRSKRSVATGANLAASHDESGKRGTRRSASRSKRDPLDEDVRTVLAERAASIAAADPASWTPVEAAAEAEYREELDLAVQSMWEDVFSRVGLLCDDNEVWEMVEPEFAADLDL</sequence>
<evidence type="ECO:0000256" key="1">
    <source>
        <dbReference type="SAM" id="Coils"/>
    </source>
</evidence>
<proteinExistence type="predicted"/>
<dbReference type="EMBL" id="GL349493">
    <property type="protein sequence ID" value="KNC54985.1"/>
    <property type="molecule type" value="Genomic_DNA"/>
</dbReference>
<dbReference type="PANTHER" id="PTHR48421">
    <property type="entry name" value="MYCBP-ASSOCIATED PROTEIN"/>
    <property type="match status" value="1"/>
</dbReference>
<feature type="compositionally biased region" description="Basic and acidic residues" evidence="2">
    <location>
        <begin position="956"/>
        <end position="968"/>
    </location>
</feature>
<dbReference type="AlphaFoldDB" id="A0A0L0DRR5"/>
<feature type="compositionally biased region" description="Low complexity" evidence="2">
    <location>
        <begin position="186"/>
        <end position="195"/>
    </location>
</feature>
<dbReference type="GeneID" id="25568506"/>
<dbReference type="InterPro" id="IPR032707">
    <property type="entry name" value="MYCBPAP"/>
</dbReference>
<keyword evidence="5" id="KW-1185">Reference proteome</keyword>